<dbReference type="GO" id="GO:0005524">
    <property type="term" value="F:ATP binding"/>
    <property type="evidence" value="ECO:0007669"/>
    <property type="project" value="InterPro"/>
</dbReference>
<evidence type="ECO:0000313" key="6">
    <source>
        <dbReference type="Proteomes" id="UP000239907"/>
    </source>
</evidence>
<dbReference type="Pfam" id="PF00176">
    <property type="entry name" value="SNF2-rel_dom"/>
    <property type="match status" value="1"/>
</dbReference>
<dbReference type="Gene3D" id="3.40.50.10810">
    <property type="entry name" value="Tandem AAA-ATPase domain"/>
    <property type="match status" value="1"/>
</dbReference>
<dbReference type="InterPro" id="IPR001650">
    <property type="entry name" value="Helicase_C-like"/>
</dbReference>
<evidence type="ECO:0000256" key="2">
    <source>
        <dbReference type="SAM" id="MobiDB-lite"/>
    </source>
</evidence>
<dbReference type="PROSITE" id="PS51194">
    <property type="entry name" value="HELICASE_CTER"/>
    <property type="match status" value="1"/>
</dbReference>
<dbReference type="CDD" id="cd18793">
    <property type="entry name" value="SF2_C_SNF"/>
    <property type="match status" value="1"/>
</dbReference>
<proteinExistence type="predicted"/>
<keyword evidence="6" id="KW-1185">Reference proteome</keyword>
<organism evidence="5 6">
    <name type="scientific">Rubritalea profundi</name>
    <dbReference type="NCBI Taxonomy" id="1658618"/>
    <lineage>
        <taxon>Bacteria</taxon>
        <taxon>Pseudomonadati</taxon>
        <taxon>Verrucomicrobiota</taxon>
        <taxon>Verrucomicrobiia</taxon>
        <taxon>Verrucomicrobiales</taxon>
        <taxon>Rubritaleaceae</taxon>
        <taxon>Rubritalea</taxon>
    </lineage>
</organism>
<dbReference type="InterPro" id="IPR049730">
    <property type="entry name" value="SNF2/RAD54-like_C"/>
</dbReference>
<evidence type="ECO:0000313" key="5">
    <source>
        <dbReference type="EMBL" id="PQJ27965.1"/>
    </source>
</evidence>
<feature type="domain" description="Helicase C-terminal" evidence="4">
    <location>
        <begin position="844"/>
        <end position="998"/>
    </location>
</feature>
<protein>
    <recommendedName>
        <fullName evidence="7">Helicase</fullName>
    </recommendedName>
</protein>
<evidence type="ECO:0008006" key="7">
    <source>
        <dbReference type="Google" id="ProtNLM"/>
    </source>
</evidence>
<dbReference type="AlphaFoldDB" id="A0A2S7TYY7"/>
<feature type="compositionally biased region" description="Polar residues" evidence="2">
    <location>
        <begin position="104"/>
        <end position="116"/>
    </location>
</feature>
<comment type="caution">
    <text evidence="5">The sequence shown here is derived from an EMBL/GenBank/DDBJ whole genome shotgun (WGS) entry which is preliminary data.</text>
</comment>
<dbReference type="Proteomes" id="UP000239907">
    <property type="component" value="Unassembled WGS sequence"/>
</dbReference>
<dbReference type="GO" id="GO:0016787">
    <property type="term" value="F:hydrolase activity"/>
    <property type="evidence" value="ECO:0007669"/>
    <property type="project" value="UniProtKB-KW"/>
</dbReference>
<dbReference type="InterPro" id="IPR000330">
    <property type="entry name" value="SNF2_N"/>
</dbReference>
<gene>
    <name evidence="5" type="ORF">BSZ32_05250</name>
</gene>
<dbReference type="InterPro" id="IPR027417">
    <property type="entry name" value="P-loop_NTPase"/>
</dbReference>
<dbReference type="SMART" id="SM00490">
    <property type="entry name" value="HELICc"/>
    <property type="match status" value="1"/>
</dbReference>
<dbReference type="PANTHER" id="PTHR10799">
    <property type="entry name" value="SNF2/RAD54 HELICASE FAMILY"/>
    <property type="match status" value="1"/>
</dbReference>
<evidence type="ECO:0000259" key="3">
    <source>
        <dbReference type="PROSITE" id="PS51192"/>
    </source>
</evidence>
<dbReference type="InterPro" id="IPR013663">
    <property type="entry name" value="Helicase_SWF/SNF/SWI_bac"/>
</dbReference>
<dbReference type="EMBL" id="MQWA01000001">
    <property type="protein sequence ID" value="PQJ27965.1"/>
    <property type="molecule type" value="Genomic_DNA"/>
</dbReference>
<evidence type="ECO:0000256" key="1">
    <source>
        <dbReference type="ARBA" id="ARBA00022801"/>
    </source>
</evidence>
<dbReference type="Pfam" id="PF00271">
    <property type="entry name" value="Helicase_C"/>
    <property type="match status" value="1"/>
</dbReference>
<dbReference type="RefSeq" id="WP_105042460.1">
    <property type="nucleotide sequence ID" value="NZ_MQWA01000001.1"/>
</dbReference>
<dbReference type="InterPro" id="IPR014001">
    <property type="entry name" value="Helicase_ATP-bd"/>
</dbReference>
<accession>A0A2S7TYY7</accession>
<dbReference type="OrthoDB" id="9814088at2"/>
<feature type="domain" description="Helicase ATP-binding" evidence="3">
    <location>
        <begin position="559"/>
        <end position="716"/>
    </location>
</feature>
<dbReference type="Gene3D" id="3.40.50.300">
    <property type="entry name" value="P-loop containing nucleotide triphosphate hydrolases"/>
    <property type="match status" value="1"/>
</dbReference>
<feature type="region of interest" description="Disordered" evidence="2">
    <location>
        <begin position="94"/>
        <end position="118"/>
    </location>
</feature>
<name>A0A2S7TYY7_9BACT</name>
<sequence length="1007" mass="111307">MNIDEQWIRKAAGWKAMKEGKEIFARGVVTKASQNQGLIVGEISGGGKPLRVTLRIHSDTDIDTVCPRMACRRTGEICQHAVAVMLGVIHGAGEQKQAPGRESSGGTTEPLPSNIPQLRVLVPPNFPKGLPEGGLSVKLEKCETERPLAAGDVQLARWLDQNAAGKIPPMLGVRGKQALQLLKALDGHAELLSGARQLRVGSSGVRVPMYVGMDDERVELGLCHSVTEHGAAWFAEGELWLWDQEQAVLVVIDVSSVLNERQWLRVASGNPVFVPLKSFMQQMAAWQSLALWDDDSALGEIPIVEGQPEFKLSLEGSTNKLRATLTACYTPEVALVLGLFGADPFNFPVADSSNEGHWIDRNRDAEDDAAGHLMRYGFQITGSKGEWELSGDDAVIDFLTDALPELEEKWSVKTGGKLSSIKGNLVRVRPHMEVQGSGEDWLAFDYGFQTDTGREIPREAIQKMLASGKRTGTTKNGKQVVISQFDAEMMEAVLRDTDPRQEGGKYYVPKNQGAYLKRIREYYQGESRPEPDRSILQRLPAVITDALRGYQEDGIAWLYERCENESAALLADDMGLGKTLQTLALLCLRQEVGKPSLVVCPTSLLGNWADEAAKWAPQLKVQIMHGPQRKDLFKSISSVDVIITSYALVVRDLAEYQKLDLNTLVLDEASVIRNPDTQSAKALRKLQAGARVALTGTPVENAVRDLWSLYAFLLPGYLGSKEDFKNRYELALAGAQPDENALRRLRLRVEPFMIRRTKAQVAKDLPQKLEQTLWCEPSKLQKEAYQEILRQGVVKVDELEGGRARMQMLTVLLRLRQASCDLRLLGDESMSEHELSSLSSKLSMLVELLNEAKRGGHRVLVFSQFTKMLGFIKVELEREGISFAYLDGSTRDRSGEVKKFQAANGPDVFLISLKAGGYGLNLTAADTVVHFDPWWNPAVEAQATDRAYRIGQTKPVTVYKLIAKGTVEEKILKLQERKRGLIGAAIGDESEPMMTGLSGDDMRDLLG</sequence>
<dbReference type="InterPro" id="IPR038718">
    <property type="entry name" value="SNF2-like_sf"/>
</dbReference>
<dbReference type="SMART" id="SM00487">
    <property type="entry name" value="DEXDc"/>
    <property type="match status" value="1"/>
</dbReference>
<keyword evidence="1" id="KW-0378">Hydrolase</keyword>
<dbReference type="PROSITE" id="PS51192">
    <property type="entry name" value="HELICASE_ATP_BIND_1"/>
    <property type="match status" value="1"/>
</dbReference>
<reference evidence="5 6" key="1">
    <citation type="submission" date="2016-12" db="EMBL/GenBank/DDBJ databases">
        <title>Study of bacterial adaptation to deep sea.</title>
        <authorList>
            <person name="Song J."/>
            <person name="Yoshizawa S."/>
            <person name="Kogure K."/>
        </authorList>
    </citation>
    <scope>NUCLEOTIDE SEQUENCE [LARGE SCALE GENOMIC DNA]</scope>
    <source>
        <strain evidence="5 6">SAORIC-165</strain>
    </source>
</reference>
<dbReference type="Pfam" id="PF08455">
    <property type="entry name" value="SNF2_assoc"/>
    <property type="match status" value="1"/>
</dbReference>
<evidence type="ECO:0000259" key="4">
    <source>
        <dbReference type="PROSITE" id="PS51194"/>
    </source>
</evidence>
<dbReference type="SUPFAM" id="SSF52540">
    <property type="entry name" value="P-loop containing nucleoside triphosphate hydrolases"/>
    <property type="match status" value="2"/>
</dbReference>